<dbReference type="SUPFAM" id="SSF52540">
    <property type="entry name" value="P-loop containing nucleoside triphosphate hydrolases"/>
    <property type="match status" value="2"/>
</dbReference>
<evidence type="ECO:0000256" key="2">
    <source>
        <dbReference type="ARBA" id="ARBA00011322"/>
    </source>
</evidence>
<dbReference type="HOGENOM" id="CLU_024631_0_0_3"/>
<evidence type="ECO:0000256" key="1">
    <source>
        <dbReference type="ARBA" id="ARBA00006930"/>
    </source>
</evidence>
<feature type="coiled-coil region" evidence="4">
    <location>
        <begin position="440"/>
        <end position="488"/>
    </location>
</feature>
<dbReference type="BioCyc" id="CSTA292563:G1353-1398-MONOMER"/>
<dbReference type="GO" id="GO:0016887">
    <property type="term" value="F:ATP hydrolysis activity"/>
    <property type="evidence" value="ECO:0007669"/>
    <property type="project" value="InterPro"/>
</dbReference>
<reference evidence="7" key="1">
    <citation type="journal article" date="2013" name="Proc. Natl. Acad. Sci. U.S.A.">
        <title>Improving the coverage of the cyanobacterial phylum using diversity-driven genome sequencing.</title>
        <authorList>
            <person name="Shih P.M."/>
            <person name="Wu D."/>
            <person name="Latifi A."/>
            <person name="Axen S.D."/>
            <person name="Fewer D.P."/>
            <person name="Talla E."/>
            <person name="Calteau A."/>
            <person name="Cai F."/>
            <person name="Tandeau de Marsac N."/>
            <person name="Rippka R."/>
            <person name="Herdman M."/>
            <person name="Sivonen K."/>
            <person name="Coursin T."/>
            <person name="Laurent T."/>
            <person name="Goodwin L."/>
            <person name="Nolan M."/>
            <person name="Davenport K.W."/>
            <person name="Han C.S."/>
            <person name="Rubin E.M."/>
            <person name="Eisen J.A."/>
            <person name="Woyke T."/>
            <person name="Gugger M."/>
            <person name="Kerfeld C.A."/>
        </authorList>
    </citation>
    <scope>NUCLEOTIDE SEQUENCE [LARGE SCALE GENOMIC DNA]</scope>
    <source>
        <strain evidence="7">ATCC 29140 / PCC 7202</strain>
    </source>
</reference>
<dbReference type="AlphaFoldDB" id="K9YLS4"/>
<dbReference type="InterPro" id="IPR027417">
    <property type="entry name" value="P-loop_NTPase"/>
</dbReference>
<dbReference type="Gene3D" id="3.40.50.300">
    <property type="entry name" value="P-loop containing nucleotide triphosphate hydrolases"/>
    <property type="match status" value="2"/>
</dbReference>
<feature type="coiled-coil region" evidence="4">
    <location>
        <begin position="211"/>
        <end position="266"/>
    </location>
</feature>
<organism evidence="6 7">
    <name type="scientific">Cyanobacterium stanieri (strain ATCC 29140 / PCC 7202)</name>
    <dbReference type="NCBI Taxonomy" id="292563"/>
    <lineage>
        <taxon>Bacteria</taxon>
        <taxon>Bacillati</taxon>
        <taxon>Cyanobacteriota</taxon>
        <taxon>Cyanophyceae</taxon>
        <taxon>Oscillatoriophycideae</taxon>
        <taxon>Chroococcales</taxon>
        <taxon>Geminocystaceae</taxon>
        <taxon>Cyanobacterium</taxon>
    </lineage>
</organism>
<evidence type="ECO:0000259" key="5">
    <source>
        <dbReference type="Pfam" id="PF13476"/>
    </source>
</evidence>
<name>K9YLS4_CYASC</name>
<dbReference type="STRING" id="292563.Cyast_1386"/>
<protein>
    <recommendedName>
        <fullName evidence="3">Nuclease SbcCD subunit C</fullName>
    </recommendedName>
</protein>
<dbReference type="PANTHER" id="PTHR32114:SF2">
    <property type="entry name" value="ABC TRANSPORTER ABCH.3"/>
    <property type="match status" value="1"/>
</dbReference>
<comment type="similarity">
    <text evidence="1">Belongs to the SMC family. SbcC subfamily.</text>
</comment>
<dbReference type="EMBL" id="CP003940">
    <property type="protein sequence ID" value="AFZ47350.1"/>
    <property type="molecule type" value="Genomic_DNA"/>
</dbReference>
<dbReference type="eggNOG" id="COG0419">
    <property type="taxonomic scope" value="Bacteria"/>
</dbReference>
<dbReference type="GO" id="GO:0006302">
    <property type="term" value="P:double-strand break repair"/>
    <property type="evidence" value="ECO:0007669"/>
    <property type="project" value="InterPro"/>
</dbReference>
<evidence type="ECO:0000256" key="4">
    <source>
        <dbReference type="SAM" id="Coils"/>
    </source>
</evidence>
<proteinExistence type="inferred from homology"/>
<feature type="domain" description="Rad50/SbcC-type AAA" evidence="5">
    <location>
        <begin position="17"/>
        <end position="254"/>
    </location>
</feature>
<dbReference type="NCBIfam" id="TIGR03185">
    <property type="entry name" value="DNA_S_dndD"/>
    <property type="match status" value="1"/>
</dbReference>
<dbReference type="Pfam" id="PF13476">
    <property type="entry name" value="AAA_23"/>
    <property type="match status" value="1"/>
</dbReference>
<dbReference type="InterPro" id="IPR017599">
    <property type="entry name" value="DNA_S_DndD"/>
</dbReference>
<accession>K9YLS4</accession>
<comment type="subunit">
    <text evidence="2">Heterodimer of SbcC and SbcD.</text>
</comment>
<gene>
    <name evidence="6" type="ordered locus">Cyast_1386</name>
</gene>
<dbReference type="PATRIC" id="fig|292563.3.peg.1451"/>
<keyword evidence="7" id="KW-1185">Reference proteome</keyword>
<dbReference type="InterPro" id="IPR038729">
    <property type="entry name" value="Rad50/SbcC_AAA"/>
</dbReference>
<evidence type="ECO:0000313" key="6">
    <source>
        <dbReference type="EMBL" id="AFZ47350.1"/>
    </source>
</evidence>
<evidence type="ECO:0000313" key="7">
    <source>
        <dbReference type="Proteomes" id="UP000010483"/>
    </source>
</evidence>
<dbReference type="PANTHER" id="PTHR32114">
    <property type="entry name" value="ABC TRANSPORTER ABCH.3"/>
    <property type="match status" value="1"/>
</dbReference>
<evidence type="ECO:0000256" key="3">
    <source>
        <dbReference type="ARBA" id="ARBA00013368"/>
    </source>
</evidence>
<sequence>MPTLPIYYSSIMIFKELILENFGPYQGKNIINLTPQTDQNNASIILIGGMNGGGKTTLIDSIKLALYGRRAECSTRKNLSYNDFLLESINRSAKITDTTKIELTFEHIINDQWIELKIIRHWQSNVKDGKDNLIILEGEFPDLNWTENWDEYVEDILPLGISNLFLFDGEQVKELAEQDIPNPSVVGAMRSLLGLELADKLAGDLQILVSRKKKSLENSKEQKDLINLEQDLKVLQKDKTIVIEELKEAEKTLKSGQKKYRLASESLRIEGGKIAERKYQLKQKIDYLNKEISAVRDKLRVFFAQYLPLGLIQNQLLIIKNQLIKEQRVNKIKSAYDILDQKDKKLLDYLGDLSVSEDDYQKIGDFLQIENNSLWDEVKDISLYLQGEEKELNYLDNILSYSLPHEQKQTLEYVEQLAVLEQELINAEVMSVNVDAPKTYQRLEEDYHEKEQVVVDAKAELTRLQKKLEAVERDIKSKLKELGQYSDRKIEDLQGDHLLNSMPRVEKTLKLFKEKLTLRKLNKLENEVTSCFRYLLHKSNFVAKVVINTDNFALNLYDDLGNLITKNRLSAGEKQLLAIALLWGLARVSGRQLPIVIDTPLGRLDSSHRHNLLERYFPTASHQVVLLSTDTEIGEPELKQLHQQNVIAREYLLDYDSEKNQTTVKSGYFY</sequence>
<dbReference type="Proteomes" id="UP000010483">
    <property type="component" value="Chromosome"/>
</dbReference>
<dbReference type="KEGG" id="csn:Cyast_1386"/>
<keyword evidence="4" id="KW-0175">Coiled coil</keyword>